<evidence type="ECO:0000259" key="2">
    <source>
        <dbReference type="PROSITE" id="PS50181"/>
    </source>
</evidence>
<feature type="compositionally biased region" description="Polar residues" evidence="1">
    <location>
        <begin position="463"/>
        <end position="485"/>
    </location>
</feature>
<dbReference type="Proteomes" id="UP000018144">
    <property type="component" value="Unassembled WGS sequence"/>
</dbReference>
<evidence type="ECO:0000313" key="4">
    <source>
        <dbReference type="Proteomes" id="UP000018144"/>
    </source>
</evidence>
<feature type="region of interest" description="Disordered" evidence="1">
    <location>
        <begin position="448"/>
        <end position="485"/>
    </location>
</feature>
<evidence type="ECO:0000313" key="3">
    <source>
        <dbReference type="EMBL" id="CCX29862.1"/>
    </source>
</evidence>
<dbReference type="Pfam" id="PF25499">
    <property type="entry name" value="Beta-prop_pof12"/>
    <property type="match status" value="1"/>
</dbReference>
<dbReference type="OrthoDB" id="3219396at2759"/>
<name>U4LEA9_PYROM</name>
<dbReference type="STRING" id="1076935.U4LEA9"/>
<gene>
    <name evidence="3" type="ORF">PCON_07659</name>
</gene>
<reference evidence="3 4" key="1">
    <citation type="journal article" date="2013" name="PLoS Genet.">
        <title>The genome and development-dependent transcriptomes of Pyronema confluens: a window into fungal evolution.</title>
        <authorList>
            <person name="Traeger S."/>
            <person name="Altegoer F."/>
            <person name="Freitag M."/>
            <person name="Gabaldon T."/>
            <person name="Kempken F."/>
            <person name="Kumar A."/>
            <person name="Marcet-Houben M."/>
            <person name="Poggeler S."/>
            <person name="Stajich J.E."/>
            <person name="Nowrousian M."/>
        </authorList>
    </citation>
    <scope>NUCLEOTIDE SEQUENCE [LARGE SCALE GENOMIC DNA]</scope>
    <source>
        <strain evidence="4">CBS 100304</strain>
        <tissue evidence="3">Vegetative mycelium</tissue>
    </source>
</reference>
<dbReference type="Pfam" id="PF12937">
    <property type="entry name" value="F-box-like"/>
    <property type="match status" value="1"/>
</dbReference>
<protein>
    <recommendedName>
        <fullName evidence="2">F-box domain-containing protein</fullName>
    </recommendedName>
</protein>
<dbReference type="AlphaFoldDB" id="U4LEA9"/>
<dbReference type="EMBL" id="HF935391">
    <property type="protein sequence ID" value="CCX29862.1"/>
    <property type="molecule type" value="Genomic_DNA"/>
</dbReference>
<accession>U4LEA9</accession>
<dbReference type="eggNOG" id="ENOG502S63K">
    <property type="taxonomic scope" value="Eukaryota"/>
</dbReference>
<dbReference type="InterPro" id="IPR001810">
    <property type="entry name" value="F-box_dom"/>
</dbReference>
<feature type="domain" description="F-box" evidence="2">
    <location>
        <begin position="30"/>
        <end position="76"/>
    </location>
</feature>
<dbReference type="Gene3D" id="1.20.1280.50">
    <property type="match status" value="1"/>
</dbReference>
<feature type="compositionally biased region" description="Low complexity" evidence="1">
    <location>
        <begin position="9"/>
        <end position="20"/>
    </location>
</feature>
<dbReference type="InterPro" id="IPR036047">
    <property type="entry name" value="F-box-like_dom_sf"/>
</dbReference>
<evidence type="ECO:0000256" key="1">
    <source>
        <dbReference type="SAM" id="MobiDB-lite"/>
    </source>
</evidence>
<dbReference type="SUPFAM" id="SSF81383">
    <property type="entry name" value="F-box domain"/>
    <property type="match status" value="1"/>
</dbReference>
<sequence>MSSTKRSRCSPSSTPEPCESAAKRHRPNRSTPILRLSDELFLRICHGLSPTDLASFQLVSHRCSRIAVDGHIWKALYYRRFVLPRVLRIRGLGREQVGDYSSRTSRWLDDDKLVQAEGTNWKARYKLRHNWTQGSCGLRKINAACADEVEEDAVGERSHVKLFDGIIIAASKTRGLRAMRIQNTDQLIARMPLYSQSLPFSCVGPPTAMAIDEESGGESGLLNVTVGFENGSFAIYQLDMTGEISEFRTRYIHKLPGNRSATGCYAMASLGPFLAMMRGQTWDIYEFEASSAASLSENERGETRLGADGAVGGEQLDTDGDHKTNLQFRNSPSSVSRMTMLHAPILLQSLRSATVWPPLVLSLRRSLNDTMLASVVYSCALLDGWSVGIQQLRFKIHGNLSRRPTIGKRLDHRTAILEESRIATAVQPGFTSVLGNAGEEGLATYSTSGATWGHPHPGMATGHSGSQTQFDPPLAQATSVSYHHP</sequence>
<feature type="region of interest" description="Disordered" evidence="1">
    <location>
        <begin position="1"/>
        <end position="27"/>
    </location>
</feature>
<feature type="region of interest" description="Disordered" evidence="1">
    <location>
        <begin position="296"/>
        <end position="324"/>
    </location>
</feature>
<dbReference type="PROSITE" id="PS50181">
    <property type="entry name" value="FBOX"/>
    <property type="match status" value="1"/>
</dbReference>
<keyword evidence="4" id="KW-1185">Reference proteome</keyword>
<organism evidence="3 4">
    <name type="scientific">Pyronema omphalodes (strain CBS 100304)</name>
    <name type="common">Pyronema confluens</name>
    <dbReference type="NCBI Taxonomy" id="1076935"/>
    <lineage>
        <taxon>Eukaryota</taxon>
        <taxon>Fungi</taxon>
        <taxon>Dikarya</taxon>
        <taxon>Ascomycota</taxon>
        <taxon>Pezizomycotina</taxon>
        <taxon>Pezizomycetes</taxon>
        <taxon>Pezizales</taxon>
        <taxon>Pyronemataceae</taxon>
        <taxon>Pyronema</taxon>
    </lineage>
</organism>
<proteinExistence type="predicted"/>